<dbReference type="VEuPathDB" id="MicrosporidiaDB:DI09_555p10"/>
<proteinExistence type="predicted"/>
<name>A0A098VP20_9MICR</name>
<feature type="non-terminal residue" evidence="1">
    <location>
        <position position="160"/>
    </location>
</feature>
<reference evidence="1 2" key="1">
    <citation type="submission" date="2014-04" db="EMBL/GenBank/DDBJ databases">
        <title>A new species of microsporidia sheds light on the evolution of extreme parasitism.</title>
        <authorList>
            <person name="Haag K.L."/>
            <person name="James T.Y."/>
            <person name="Larsson R."/>
            <person name="Schaer T.M."/>
            <person name="Refardt D."/>
            <person name="Pombert J.-F."/>
            <person name="Ebert D."/>
        </authorList>
    </citation>
    <scope>NUCLEOTIDE SEQUENCE [LARGE SCALE GENOMIC DNA]</scope>
    <source>
        <strain evidence="1 2">UGP3</strain>
        <tissue evidence="1">Spores</tissue>
    </source>
</reference>
<organism evidence="1 2">
    <name type="scientific">Mitosporidium daphniae</name>
    <dbReference type="NCBI Taxonomy" id="1485682"/>
    <lineage>
        <taxon>Eukaryota</taxon>
        <taxon>Fungi</taxon>
        <taxon>Fungi incertae sedis</taxon>
        <taxon>Microsporidia</taxon>
        <taxon>Mitosporidium</taxon>
    </lineage>
</organism>
<evidence type="ECO:0000313" key="2">
    <source>
        <dbReference type="Proteomes" id="UP000029725"/>
    </source>
</evidence>
<protein>
    <submittedName>
        <fullName evidence="1">Uncharacterized protein</fullName>
    </submittedName>
</protein>
<evidence type="ECO:0000313" key="1">
    <source>
        <dbReference type="EMBL" id="KGG50807.1"/>
    </source>
</evidence>
<dbReference type="RefSeq" id="XP_013237243.1">
    <property type="nucleotide sequence ID" value="XM_013381789.1"/>
</dbReference>
<sequence length="160" mass="18738">MDERKKAKIHFFENKKNNNGLNDDVKIDTFSYIDLSPKDIFPWDSNYPFPLSWLLNYDYNITIEDFLKDIKENSKKIKIKNKNSENEYIKFDCLSIEDIKPIFVGIKNAHNLIIPEILVSNEILKNEIEKIENEESQDPTLFVRLNAGGTTLNGEELMYS</sequence>
<dbReference type="AlphaFoldDB" id="A0A098VP20"/>
<dbReference type="GeneID" id="25260307"/>
<keyword evidence="2" id="KW-1185">Reference proteome</keyword>
<gene>
    <name evidence="1" type="ORF">DI09_555p10</name>
</gene>
<accession>A0A098VP20</accession>
<comment type="caution">
    <text evidence="1">The sequence shown here is derived from an EMBL/GenBank/DDBJ whole genome shotgun (WGS) entry which is preliminary data.</text>
</comment>
<dbReference type="EMBL" id="JMKJ01000501">
    <property type="protein sequence ID" value="KGG50807.1"/>
    <property type="molecule type" value="Genomic_DNA"/>
</dbReference>
<dbReference type="HOGENOM" id="CLU_1664898_0_0_1"/>
<dbReference type="Proteomes" id="UP000029725">
    <property type="component" value="Unassembled WGS sequence"/>
</dbReference>